<dbReference type="Proteomes" id="UP000692954">
    <property type="component" value="Unassembled WGS sequence"/>
</dbReference>
<protein>
    <recommendedName>
        <fullName evidence="1">3'-5' exonuclease domain-containing protein</fullName>
    </recommendedName>
</protein>
<reference evidence="2" key="1">
    <citation type="submission" date="2021-01" db="EMBL/GenBank/DDBJ databases">
        <authorList>
            <consortium name="Genoscope - CEA"/>
            <person name="William W."/>
        </authorList>
    </citation>
    <scope>NUCLEOTIDE SEQUENCE</scope>
</reference>
<evidence type="ECO:0000259" key="1">
    <source>
        <dbReference type="SMART" id="SM00474"/>
    </source>
</evidence>
<dbReference type="AlphaFoldDB" id="A0A8S1NC99"/>
<dbReference type="Pfam" id="PF01612">
    <property type="entry name" value="DNA_pol_A_exo1"/>
    <property type="match status" value="1"/>
</dbReference>
<proteinExistence type="predicted"/>
<dbReference type="OrthoDB" id="428841at2759"/>
<accession>A0A8S1NC99</accession>
<dbReference type="GO" id="GO:0003676">
    <property type="term" value="F:nucleic acid binding"/>
    <property type="evidence" value="ECO:0007669"/>
    <property type="project" value="InterPro"/>
</dbReference>
<dbReference type="InterPro" id="IPR002562">
    <property type="entry name" value="3'-5'_exonuclease_dom"/>
</dbReference>
<name>A0A8S1NC99_9CILI</name>
<dbReference type="SMART" id="SM00474">
    <property type="entry name" value="35EXOc"/>
    <property type="match status" value="1"/>
</dbReference>
<gene>
    <name evidence="2" type="ORF">PSON_ATCC_30995.1.T0560119</name>
</gene>
<evidence type="ECO:0000313" key="2">
    <source>
        <dbReference type="EMBL" id="CAD8090647.1"/>
    </source>
</evidence>
<keyword evidence="3" id="KW-1185">Reference proteome</keyword>
<dbReference type="CDD" id="cd06141">
    <property type="entry name" value="WRN_exo"/>
    <property type="match status" value="1"/>
</dbReference>
<evidence type="ECO:0000313" key="3">
    <source>
        <dbReference type="Proteomes" id="UP000692954"/>
    </source>
</evidence>
<comment type="caution">
    <text evidence="2">The sequence shown here is derived from an EMBL/GenBank/DDBJ whole genome shotgun (WGS) entry which is preliminary data.</text>
</comment>
<dbReference type="GO" id="GO:0008408">
    <property type="term" value="F:3'-5' exonuclease activity"/>
    <property type="evidence" value="ECO:0007669"/>
    <property type="project" value="InterPro"/>
</dbReference>
<sequence>MQQIEKEEEIFNDDKLIEIIQKIIVGVNGFVDLKQYIGTNKPSFGLIQNHFEKVLEQGNTQLFQQNIQKILEGLIQNNVQRVFIRVLFQYLKQNQDQLNLKQFQDSGIAKIWKNLQFQELNEFIILFQLQDQITEQDLLNHYLDLVQQKKFDDAFLLYQNLKLPKNYFYNLVDQMGNNKDAGKAADFIKKLNYDPENYPKIVERLEKSCIRYLSKEYSWFQCEEKLLYNQSLLVYYCEDAYYHNYKKEALSIIKRNNLLNQIKKENQKEYIKQDFQEGFEEIPNVLFVKDEFKPTEEFVNNENGVYLLCSDFGYQENQIFVVDKVDQNYFDAWKCIHSSKAVGYDCENVTPWTKLDYQGFKVCLVQIATQNHVFLFDFQRLQNHQEFKDDIRKLLENFEIPKIGLSLKDDLKHTVNHLKLKNIIVRSVIELSNCFKMLEKDPKLKSLAYITEFYFKKKLSKYETCSNWEYRPLRKAQIHYAALDAIASLHVYLKMNEINNQIIEEEKDVLQMGQ</sequence>
<dbReference type="PANTHER" id="PTHR47765">
    <property type="entry name" value="3'-5' EXONUCLEASE DOMAIN-CONTAINING PROTEIN"/>
    <property type="match status" value="1"/>
</dbReference>
<organism evidence="2 3">
    <name type="scientific">Paramecium sonneborni</name>
    <dbReference type="NCBI Taxonomy" id="65129"/>
    <lineage>
        <taxon>Eukaryota</taxon>
        <taxon>Sar</taxon>
        <taxon>Alveolata</taxon>
        <taxon>Ciliophora</taxon>
        <taxon>Intramacronucleata</taxon>
        <taxon>Oligohymenophorea</taxon>
        <taxon>Peniculida</taxon>
        <taxon>Parameciidae</taxon>
        <taxon>Paramecium</taxon>
    </lineage>
</organism>
<dbReference type="PANTHER" id="PTHR47765:SF2">
    <property type="entry name" value="EXONUCLEASE MUT-7 HOMOLOG"/>
    <property type="match status" value="1"/>
</dbReference>
<dbReference type="InterPro" id="IPR052408">
    <property type="entry name" value="Exonuclease_MUT-7-like"/>
</dbReference>
<dbReference type="GO" id="GO:0006139">
    <property type="term" value="P:nucleobase-containing compound metabolic process"/>
    <property type="evidence" value="ECO:0007669"/>
    <property type="project" value="InterPro"/>
</dbReference>
<dbReference type="EMBL" id="CAJJDN010000056">
    <property type="protein sequence ID" value="CAD8090647.1"/>
    <property type="molecule type" value="Genomic_DNA"/>
</dbReference>
<feature type="domain" description="3'-5' exonuclease" evidence="1">
    <location>
        <begin position="309"/>
        <end position="500"/>
    </location>
</feature>